<proteinExistence type="predicted"/>
<keyword evidence="1" id="KW-0732">Signal</keyword>
<organism evidence="2 3">
    <name type="scientific">Daphnia galeata</name>
    <dbReference type="NCBI Taxonomy" id="27404"/>
    <lineage>
        <taxon>Eukaryota</taxon>
        <taxon>Metazoa</taxon>
        <taxon>Ecdysozoa</taxon>
        <taxon>Arthropoda</taxon>
        <taxon>Crustacea</taxon>
        <taxon>Branchiopoda</taxon>
        <taxon>Diplostraca</taxon>
        <taxon>Cladocera</taxon>
        <taxon>Anomopoda</taxon>
        <taxon>Daphniidae</taxon>
        <taxon>Daphnia</taxon>
    </lineage>
</organism>
<reference evidence="2" key="1">
    <citation type="submission" date="2021-11" db="EMBL/GenBank/DDBJ databases">
        <authorList>
            <person name="Schell T."/>
        </authorList>
    </citation>
    <scope>NUCLEOTIDE SEQUENCE</scope>
    <source>
        <strain evidence="2">M5</strain>
    </source>
</reference>
<feature type="chain" id="PRO_5035314594" evidence="1">
    <location>
        <begin position="17"/>
        <end position="260"/>
    </location>
</feature>
<dbReference type="Proteomes" id="UP000789390">
    <property type="component" value="Unassembled WGS sequence"/>
</dbReference>
<evidence type="ECO:0000313" key="3">
    <source>
        <dbReference type="Proteomes" id="UP000789390"/>
    </source>
</evidence>
<evidence type="ECO:0000313" key="2">
    <source>
        <dbReference type="EMBL" id="CAH0103337.1"/>
    </source>
</evidence>
<dbReference type="AlphaFoldDB" id="A0A8J2RPT0"/>
<evidence type="ECO:0000256" key="1">
    <source>
        <dbReference type="SAM" id="SignalP"/>
    </source>
</evidence>
<keyword evidence="3" id="KW-1185">Reference proteome</keyword>
<comment type="caution">
    <text evidence="2">The sequence shown here is derived from an EMBL/GenBank/DDBJ whole genome shotgun (WGS) entry which is preliminary data.</text>
</comment>
<protein>
    <submittedName>
        <fullName evidence="2">Uncharacterized protein</fullName>
    </submittedName>
</protein>
<gene>
    <name evidence="2" type="ORF">DGAL_LOCUS5905</name>
</gene>
<feature type="signal peptide" evidence="1">
    <location>
        <begin position="1"/>
        <end position="16"/>
    </location>
</feature>
<accession>A0A8J2RPT0</accession>
<dbReference type="EMBL" id="CAKKLH010000110">
    <property type="protein sequence ID" value="CAH0103337.1"/>
    <property type="molecule type" value="Genomic_DNA"/>
</dbReference>
<name>A0A8J2RPT0_9CRUS</name>
<sequence length="260" mass="31461">MLFKFCLALLVTLASATFNQHQYRSQWDIENNHRDPPSVIDVLPDSEFNKYQTKNLQTPFQEENPNRENHGWGKFQIDPRYHWQTENYDYQNPSSINAMTPNFNPIHYPTQEFHHQTEAPMQDNIWNKNREKYGRQEYPIQFRYPWEREKIQQHRNPINAVTPNFNLIHYPTHQLQTPVKKGAKSGEMWNKSPNRIQIQPLHHWETENYRHQNPSSINAITPKFHLIHHPKQEMYNKQAKIDNIFEQKWRKSNYQKQTSC</sequence>